<dbReference type="Gramene" id="mRNA:HanXRQr2_Chr13g0568671">
    <property type="protein sequence ID" value="mRNA:HanXRQr2_Chr13g0568671"/>
    <property type="gene ID" value="HanXRQr2_Chr13g0568671"/>
</dbReference>
<reference evidence="1" key="1">
    <citation type="journal article" date="2017" name="Nature">
        <title>The sunflower genome provides insights into oil metabolism, flowering and Asterid evolution.</title>
        <authorList>
            <person name="Badouin H."/>
            <person name="Gouzy J."/>
            <person name="Grassa C.J."/>
            <person name="Murat F."/>
            <person name="Staton S.E."/>
            <person name="Cottret L."/>
            <person name="Lelandais-Briere C."/>
            <person name="Owens G.L."/>
            <person name="Carrere S."/>
            <person name="Mayjonade B."/>
            <person name="Legrand L."/>
            <person name="Gill N."/>
            <person name="Kane N.C."/>
            <person name="Bowers J.E."/>
            <person name="Hubner S."/>
            <person name="Bellec A."/>
            <person name="Berard A."/>
            <person name="Berges H."/>
            <person name="Blanchet N."/>
            <person name="Boniface M.C."/>
            <person name="Brunel D."/>
            <person name="Catrice O."/>
            <person name="Chaidir N."/>
            <person name="Claudel C."/>
            <person name="Donnadieu C."/>
            <person name="Faraut T."/>
            <person name="Fievet G."/>
            <person name="Helmstetter N."/>
            <person name="King M."/>
            <person name="Knapp S.J."/>
            <person name="Lai Z."/>
            <person name="Le Paslier M.C."/>
            <person name="Lippi Y."/>
            <person name="Lorenzon L."/>
            <person name="Mandel J.R."/>
            <person name="Marage G."/>
            <person name="Marchand G."/>
            <person name="Marquand E."/>
            <person name="Bret-Mestries E."/>
            <person name="Morien E."/>
            <person name="Nambeesan S."/>
            <person name="Nguyen T."/>
            <person name="Pegot-Espagnet P."/>
            <person name="Pouilly N."/>
            <person name="Raftis F."/>
            <person name="Sallet E."/>
            <person name="Schiex T."/>
            <person name="Thomas J."/>
            <person name="Vandecasteele C."/>
            <person name="Vares D."/>
            <person name="Vear F."/>
            <person name="Vautrin S."/>
            <person name="Crespi M."/>
            <person name="Mangin B."/>
            <person name="Burke J.M."/>
            <person name="Salse J."/>
            <person name="Munos S."/>
            <person name="Vincourt P."/>
            <person name="Rieseberg L.H."/>
            <person name="Langlade N.B."/>
        </authorList>
    </citation>
    <scope>NUCLEOTIDE SEQUENCE</scope>
    <source>
        <tissue evidence="1">Leaves</tissue>
    </source>
</reference>
<evidence type="ECO:0000313" key="1">
    <source>
        <dbReference type="EMBL" id="KAF5771761.1"/>
    </source>
</evidence>
<dbReference type="Proteomes" id="UP000215914">
    <property type="component" value="Unassembled WGS sequence"/>
</dbReference>
<proteinExistence type="predicted"/>
<protein>
    <submittedName>
        <fullName evidence="1">Uncharacterized protein</fullName>
    </submittedName>
</protein>
<reference evidence="1" key="2">
    <citation type="submission" date="2020-06" db="EMBL/GenBank/DDBJ databases">
        <title>Helianthus annuus Genome sequencing and assembly Release 2.</title>
        <authorList>
            <person name="Gouzy J."/>
            <person name="Langlade N."/>
            <person name="Munos S."/>
        </authorList>
    </citation>
    <scope>NUCLEOTIDE SEQUENCE</scope>
    <source>
        <tissue evidence="1">Leaves</tissue>
    </source>
</reference>
<organism evidence="1 2">
    <name type="scientific">Helianthus annuus</name>
    <name type="common">Common sunflower</name>
    <dbReference type="NCBI Taxonomy" id="4232"/>
    <lineage>
        <taxon>Eukaryota</taxon>
        <taxon>Viridiplantae</taxon>
        <taxon>Streptophyta</taxon>
        <taxon>Embryophyta</taxon>
        <taxon>Tracheophyta</taxon>
        <taxon>Spermatophyta</taxon>
        <taxon>Magnoliopsida</taxon>
        <taxon>eudicotyledons</taxon>
        <taxon>Gunneridae</taxon>
        <taxon>Pentapetalae</taxon>
        <taxon>asterids</taxon>
        <taxon>campanulids</taxon>
        <taxon>Asterales</taxon>
        <taxon>Asteraceae</taxon>
        <taxon>Asteroideae</taxon>
        <taxon>Heliantheae alliance</taxon>
        <taxon>Heliantheae</taxon>
        <taxon>Helianthus</taxon>
    </lineage>
</organism>
<gene>
    <name evidence="1" type="ORF">HanXRQr2_Chr13g0568671</name>
</gene>
<dbReference type="AlphaFoldDB" id="A0A9K3HA32"/>
<evidence type="ECO:0000313" key="2">
    <source>
        <dbReference type="Proteomes" id="UP000215914"/>
    </source>
</evidence>
<dbReference type="EMBL" id="MNCJ02000328">
    <property type="protein sequence ID" value="KAF5771761.1"/>
    <property type="molecule type" value="Genomic_DNA"/>
</dbReference>
<sequence>MVSMLHLKVDCILLFTKGFGNFFLLKVFGQNGLEVDFSDLDIEVPEVAPIDAENEGEVQIHGSVRRFRRMAGERYFVKDSGSCFTDG</sequence>
<comment type="caution">
    <text evidence="1">The sequence shown here is derived from an EMBL/GenBank/DDBJ whole genome shotgun (WGS) entry which is preliminary data.</text>
</comment>
<keyword evidence="2" id="KW-1185">Reference proteome</keyword>
<name>A0A9K3HA32_HELAN</name>
<accession>A0A9K3HA32</accession>